<feature type="transmembrane region" description="Helical" evidence="2">
    <location>
        <begin position="63"/>
        <end position="88"/>
    </location>
</feature>
<evidence type="ECO:0000313" key="4">
    <source>
        <dbReference type="Proteomes" id="UP000595437"/>
    </source>
</evidence>
<evidence type="ECO:0000256" key="1">
    <source>
        <dbReference type="SAM" id="MobiDB-lite"/>
    </source>
</evidence>
<name>A0A7T8JX59_CALRO</name>
<keyword evidence="2" id="KW-1133">Transmembrane helix</keyword>
<dbReference type="EMBL" id="CP045902">
    <property type="protein sequence ID" value="QQP38472.1"/>
    <property type="molecule type" value="Genomic_DNA"/>
</dbReference>
<evidence type="ECO:0000313" key="3">
    <source>
        <dbReference type="EMBL" id="QQP38472.1"/>
    </source>
</evidence>
<gene>
    <name evidence="3" type="ORF">FKW44_019047</name>
</gene>
<dbReference type="Proteomes" id="UP000595437">
    <property type="component" value="Chromosome 13"/>
</dbReference>
<feature type="non-terminal residue" evidence="3">
    <location>
        <position position="341"/>
    </location>
</feature>
<organism evidence="3 4">
    <name type="scientific">Caligus rogercresseyi</name>
    <name type="common">Sea louse</name>
    <dbReference type="NCBI Taxonomy" id="217165"/>
    <lineage>
        <taxon>Eukaryota</taxon>
        <taxon>Metazoa</taxon>
        <taxon>Ecdysozoa</taxon>
        <taxon>Arthropoda</taxon>
        <taxon>Crustacea</taxon>
        <taxon>Multicrustacea</taxon>
        <taxon>Hexanauplia</taxon>
        <taxon>Copepoda</taxon>
        <taxon>Siphonostomatoida</taxon>
        <taxon>Caligidae</taxon>
        <taxon>Caligus</taxon>
    </lineage>
</organism>
<proteinExistence type="predicted"/>
<keyword evidence="2" id="KW-0472">Membrane</keyword>
<accession>A0A7T8JX59</accession>
<keyword evidence="4" id="KW-1185">Reference proteome</keyword>
<evidence type="ECO:0000256" key="2">
    <source>
        <dbReference type="SAM" id="Phobius"/>
    </source>
</evidence>
<feature type="region of interest" description="Disordered" evidence="1">
    <location>
        <begin position="306"/>
        <end position="341"/>
    </location>
</feature>
<dbReference type="AlphaFoldDB" id="A0A7T8JX59"/>
<dbReference type="OrthoDB" id="10523372at2759"/>
<protein>
    <submittedName>
        <fullName evidence="3">Uncharacterized protein</fullName>
    </submittedName>
</protein>
<keyword evidence="2" id="KW-0812">Transmembrane</keyword>
<reference evidence="4" key="1">
    <citation type="submission" date="2021-01" db="EMBL/GenBank/DDBJ databases">
        <title>Caligus Genome Assembly.</title>
        <authorList>
            <person name="Gallardo-Escarate C."/>
        </authorList>
    </citation>
    <scope>NUCLEOTIDE SEQUENCE [LARGE SCALE GENOMIC DNA]</scope>
</reference>
<sequence>PQSRVNHASVYKAKLEDNNRIITCVATQLDHDGRTVLYENSASIKLNVEKIILPVDFALHQRIGIISGVLLFIIFLLLLILCLFIFLCRRKRNRQRRREHGQITASSSHHSLHQTPSLKPIWTVKQRRGEDDTAMLAKKYEIKISPSSLRRHESSWIEIEEENRSIGSAANVSLHCQSQSQVVETHFDETMEEESPPRPVIINNPPPHFAPSFFPPSTWRPNSAAQTSEPFYHFGSQAALSSTRPASSLSYPNSVADPTKPIELFYYNFPSPRRLPTPNGLTSTSGVSVFDCDLGCFKVLAEEELAEASGQQDGPPDDVDFNDIITRNQGTEPSEEEPRDL</sequence>